<dbReference type="Proteomes" id="UP001209168">
    <property type="component" value="Unassembled WGS sequence"/>
</dbReference>
<gene>
    <name evidence="2" type="ORF">ONT23_16850</name>
</gene>
<dbReference type="Gene3D" id="1.20.120.330">
    <property type="entry name" value="Nucleotidyltransferases domain 2"/>
    <property type="match status" value="1"/>
</dbReference>
<evidence type="ECO:0000313" key="3">
    <source>
        <dbReference type="Proteomes" id="UP001209168"/>
    </source>
</evidence>
<dbReference type="AlphaFoldDB" id="A0AAW5UQK5"/>
<evidence type="ECO:0000313" key="2">
    <source>
        <dbReference type="EMBL" id="MCW4157154.1"/>
    </source>
</evidence>
<organism evidence="2 3">
    <name type="scientific">Segatella copri</name>
    <dbReference type="NCBI Taxonomy" id="165179"/>
    <lineage>
        <taxon>Bacteria</taxon>
        <taxon>Pseudomonadati</taxon>
        <taxon>Bacteroidota</taxon>
        <taxon>Bacteroidia</taxon>
        <taxon>Bacteroidales</taxon>
        <taxon>Prevotellaceae</taxon>
        <taxon>Segatella</taxon>
    </lineage>
</organism>
<proteinExistence type="predicted"/>
<dbReference type="InterPro" id="IPR007842">
    <property type="entry name" value="HEPN_dom"/>
</dbReference>
<comment type="caution">
    <text evidence="2">The sequence shown here is derived from an EMBL/GenBank/DDBJ whole genome shotgun (WGS) entry which is preliminary data.</text>
</comment>
<dbReference type="Pfam" id="PF05168">
    <property type="entry name" value="HEPN"/>
    <property type="match status" value="1"/>
</dbReference>
<dbReference type="RefSeq" id="WP_264902781.1">
    <property type="nucleotide sequence ID" value="NZ_CATKVX010000002.1"/>
</dbReference>
<dbReference type="EMBL" id="JAPDVH010000002">
    <property type="protein sequence ID" value="MCW4157154.1"/>
    <property type="molecule type" value="Genomic_DNA"/>
</dbReference>
<reference evidence="2" key="1">
    <citation type="submission" date="2022-11" db="EMBL/GenBank/DDBJ databases">
        <title>Genomic repertoires linked with pathogenic potency of arthritogenic Prevotella copri isolated from the gut of rheumatoid arthritis patients.</title>
        <authorList>
            <person name="Nii T."/>
            <person name="Maeda Y."/>
            <person name="Motooka D."/>
            <person name="Naito M."/>
            <person name="Matsumoto Y."/>
            <person name="Ogawa T."/>
            <person name="Oguro-Igashira E."/>
            <person name="Kishikawa T."/>
            <person name="Yamashita M."/>
            <person name="Koizumi S."/>
            <person name="Kurakawa T."/>
            <person name="Okumura R."/>
            <person name="Kayama H."/>
            <person name="Murakami M."/>
            <person name="Sakaguchi T."/>
            <person name="Das B."/>
            <person name="Nakamura S."/>
            <person name="Okada Y."/>
            <person name="Kumanogoh A."/>
            <person name="Takeda K."/>
        </authorList>
    </citation>
    <scope>NUCLEOTIDE SEQUENCE</scope>
    <source>
        <strain evidence="2">H012_8</strain>
    </source>
</reference>
<sequence>MKQKANKSLEAAQNLINTRETFGYNSSIHCSYYATLQYMKYVLANTDKRAIPYSSQDVRGQDSHNHILTEIVNRIDDYRNGRLFREDVRWLKSERKEADYTQRDFNQKESLECIDKAKGIICKLNQYFGL</sequence>
<accession>A0AAW5UQK5</accession>
<name>A0AAW5UQK5_9BACT</name>
<protein>
    <submittedName>
        <fullName evidence="2">HEPN domain-containing protein</fullName>
    </submittedName>
</protein>
<feature type="domain" description="HEPN" evidence="1">
    <location>
        <begin position="2"/>
        <end position="124"/>
    </location>
</feature>
<evidence type="ECO:0000259" key="1">
    <source>
        <dbReference type="Pfam" id="PF05168"/>
    </source>
</evidence>